<accession>W9XD05</accession>
<comment type="similarity">
    <text evidence="1">Belongs to the short-chain dehydrogenases/reductases (SDR) family.</text>
</comment>
<evidence type="ECO:0000313" key="5">
    <source>
        <dbReference type="Proteomes" id="UP000019471"/>
    </source>
</evidence>
<comment type="caution">
    <text evidence="4">The sequence shown here is derived from an EMBL/GenBank/DDBJ whole genome shotgun (WGS) entry which is preliminary data.</text>
</comment>
<dbReference type="HOGENOM" id="CLU_010194_1_3_1"/>
<protein>
    <recommendedName>
        <fullName evidence="6">NAD(P)-binding protein</fullName>
    </recommendedName>
</protein>
<dbReference type="GO" id="GO:0016491">
    <property type="term" value="F:oxidoreductase activity"/>
    <property type="evidence" value="ECO:0007669"/>
    <property type="project" value="UniProtKB-KW"/>
</dbReference>
<dbReference type="CDD" id="cd05233">
    <property type="entry name" value="SDR_c"/>
    <property type="match status" value="1"/>
</dbReference>
<dbReference type="FunFam" id="3.40.50.720:FF:000084">
    <property type="entry name" value="Short-chain dehydrogenase reductase"/>
    <property type="match status" value="1"/>
</dbReference>
<dbReference type="GeneID" id="19186649"/>
<name>W9XD05_9EURO</name>
<dbReference type="RefSeq" id="XP_007740722.1">
    <property type="nucleotide sequence ID" value="XM_007742532.1"/>
</dbReference>
<organism evidence="4 5">
    <name type="scientific">Cladophialophora psammophila CBS 110553</name>
    <dbReference type="NCBI Taxonomy" id="1182543"/>
    <lineage>
        <taxon>Eukaryota</taxon>
        <taxon>Fungi</taxon>
        <taxon>Dikarya</taxon>
        <taxon>Ascomycota</taxon>
        <taxon>Pezizomycotina</taxon>
        <taxon>Eurotiomycetes</taxon>
        <taxon>Chaetothyriomycetidae</taxon>
        <taxon>Chaetothyriales</taxon>
        <taxon>Herpotrichiellaceae</taxon>
        <taxon>Cladophialophora</taxon>
    </lineage>
</organism>
<evidence type="ECO:0000313" key="4">
    <source>
        <dbReference type="EMBL" id="EXJ75220.1"/>
    </source>
</evidence>
<dbReference type="OrthoDB" id="1669814at2759"/>
<evidence type="ECO:0000256" key="1">
    <source>
        <dbReference type="ARBA" id="ARBA00006484"/>
    </source>
</evidence>
<dbReference type="InterPro" id="IPR002347">
    <property type="entry name" value="SDR_fam"/>
</dbReference>
<dbReference type="eggNOG" id="KOG0725">
    <property type="taxonomic scope" value="Eukaryota"/>
</dbReference>
<dbReference type="InterPro" id="IPR020904">
    <property type="entry name" value="Sc_DH/Rdtase_CS"/>
</dbReference>
<keyword evidence="3" id="KW-0560">Oxidoreductase</keyword>
<dbReference type="InterPro" id="IPR036291">
    <property type="entry name" value="NAD(P)-bd_dom_sf"/>
</dbReference>
<dbReference type="SUPFAM" id="SSF51735">
    <property type="entry name" value="NAD(P)-binding Rossmann-fold domains"/>
    <property type="match status" value="1"/>
</dbReference>
<dbReference type="AlphaFoldDB" id="W9XD05"/>
<dbReference type="EMBL" id="AMGX01000002">
    <property type="protein sequence ID" value="EXJ75220.1"/>
    <property type="molecule type" value="Genomic_DNA"/>
</dbReference>
<proteinExistence type="inferred from homology"/>
<dbReference type="PANTHER" id="PTHR43180:SF66">
    <property type="entry name" value="SHORT-CHAIN DEHYDROGENASE_REDUCTASE FAMILY PROTEIN"/>
    <property type="match status" value="1"/>
</dbReference>
<dbReference type="Proteomes" id="UP000019471">
    <property type="component" value="Unassembled WGS sequence"/>
</dbReference>
<dbReference type="PRINTS" id="PR00081">
    <property type="entry name" value="GDHRDH"/>
</dbReference>
<dbReference type="PANTHER" id="PTHR43180">
    <property type="entry name" value="3-OXOACYL-(ACYL-CARRIER-PROTEIN) REDUCTASE (AFU_ORTHOLOGUE AFUA_6G11210)"/>
    <property type="match status" value="1"/>
</dbReference>
<keyword evidence="2" id="KW-0521">NADP</keyword>
<dbReference type="Gene3D" id="3.40.50.720">
    <property type="entry name" value="NAD(P)-binding Rossmann-like Domain"/>
    <property type="match status" value="1"/>
</dbReference>
<dbReference type="STRING" id="1182543.W9XD05"/>
<evidence type="ECO:0008006" key="6">
    <source>
        <dbReference type="Google" id="ProtNLM"/>
    </source>
</evidence>
<dbReference type="Pfam" id="PF13561">
    <property type="entry name" value="adh_short_C2"/>
    <property type="match status" value="1"/>
</dbReference>
<dbReference type="PROSITE" id="PS00061">
    <property type="entry name" value="ADH_SHORT"/>
    <property type="match status" value="1"/>
</dbReference>
<gene>
    <name evidence="4" type="ORF">A1O5_01916</name>
</gene>
<evidence type="ECO:0000256" key="2">
    <source>
        <dbReference type="ARBA" id="ARBA00022857"/>
    </source>
</evidence>
<sequence length="255" mass="26875">MASQSLNRLAGKVALITGGASGIGLAVAQTFLTEGAKVLVVDYSAANIESARSLLSSQGLASDIVKFHQADASDEESVIAFVDKCVQDFGSLDIAVLNAGIGTQFFISDLTTAEYDRMMRINARGPFLGVKYSAQKMKSLGVGGSIICTASIASLVAHPGVCAYSMAKFAVRALMITAAQEFARDKIRVNAVSPGYVRTSMINVFEDLEARLEATPAGKAAEPMEVAKVFLFLASDEASMVSGSNYRVDGGWVNH</sequence>
<keyword evidence="5" id="KW-1185">Reference proteome</keyword>
<evidence type="ECO:0000256" key="3">
    <source>
        <dbReference type="ARBA" id="ARBA00023002"/>
    </source>
</evidence>
<reference evidence="4 5" key="1">
    <citation type="submission" date="2013-03" db="EMBL/GenBank/DDBJ databases">
        <title>The Genome Sequence of Cladophialophora psammophila CBS 110553.</title>
        <authorList>
            <consortium name="The Broad Institute Genomics Platform"/>
            <person name="Cuomo C."/>
            <person name="de Hoog S."/>
            <person name="Gorbushina A."/>
            <person name="Walker B."/>
            <person name="Young S.K."/>
            <person name="Zeng Q."/>
            <person name="Gargeya S."/>
            <person name="Fitzgerald M."/>
            <person name="Haas B."/>
            <person name="Abouelleil A."/>
            <person name="Allen A.W."/>
            <person name="Alvarado L."/>
            <person name="Arachchi H.M."/>
            <person name="Berlin A.M."/>
            <person name="Chapman S.B."/>
            <person name="Gainer-Dewar J."/>
            <person name="Goldberg J."/>
            <person name="Griggs A."/>
            <person name="Gujja S."/>
            <person name="Hansen M."/>
            <person name="Howarth C."/>
            <person name="Imamovic A."/>
            <person name="Ireland A."/>
            <person name="Larimer J."/>
            <person name="McCowan C."/>
            <person name="Murphy C."/>
            <person name="Pearson M."/>
            <person name="Poon T.W."/>
            <person name="Priest M."/>
            <person name="Roberts A."/>
            <person name="Saif S."/>
            <person name="Shea T."/>
            <person name="Sisk P."/>
            <person name="Sykes S."/>
            <person name="Wortman J."/>
            <person name="Nusbaum C."/>
            <person name="Birren B."/>
        </authorList>
    </citation>
    <scope>NUCLEOTIDE SEQUENCE [LARGE SCALE GENOMIC DNA]</scope>
    <source>
        <strain evidence="4 5">CBS 110553</strain>
    </source>
</reference>